<organism evidence="12 13">
    <name type="scientific">Phrynosoma platyrhinos</name>
    <name type="common">Desert horned lizard</name>
    <dbReference type="NCBI Taxonomy" id="52577"/>
    <lineage>
        <taxon>Eukaryota</taxon>
        <taxon>Metazoa</taxon>
        <taxon>Chordata</taxon>
        <taxon>Craniata</taxon>
        <taxon>Vertebrata</taxon>
        <taxon>Euteleostomi</taxon>
        <taxon>Lepidosauria</taxon>
        <taxon>Squamata</taxon>
        <taxon>Bifurcata</taxon>
        <taxon>Unidentata</taxon>
        <taxon>Episquamata</taxon>
        <taxon>Toxicofera</taxon>
        <taxon>Iguania</taxon>
        <taxon>Phrynosomatidae</taxon>
        <taxon>Phrynosomatinae</taxon>
        <taxon>Phrynosoma</taxon>
    </lineage>
</organism>
<feature type="domain" description="G-protein coupled receptors family 1 profile" evidence="11">
    <location>
        <begin position="32"/>
        <end position="284"/>
    </location>
</feature>
<evidence type="ECO:0000256" key="3">
    <source>
        <dbReference type="ARBA" id="ARBA00022692"/>
    </source>
</evidence>
<keyword evidence="7 9" id="KW-0675">Receptor</keyword>
<proteinExistence type="inferred from homology"/>
<comment type="similarity">
    <text evidence="9">Belongs to the G-protein coupled receptor 1 family.</text>
</comment>
<reference evidence="12 13" key="1">
    <citation type="journal article" date="2022" name="Gigascience">
        <title>A chromosome-level genome assembly and annotation of the desert horned lizard, Phrynosoma platyrhinos, provides insight into chromosomal rearrangements among reptiles.</title>
        <authorList>
            <person name="Koochekian N."/>
            <person name="Ascanio A."/>
            <person name="Farleigh K."/>
            <person name="Card D.C."/>
            <person name="Schield D.R."/>
            <person name="Castoe T.A."/>
            <person name="Jezkova T."/>
        </authorList>
    </citation>
    <scope>NUCLEOTIDE SEQUENCE [LARGE SCALE GENOMIC DNA]</scope>
    <source>
        <strain evidence="12">NK-2021</strain>
    </source>
</reference>
<evidence type="ECO:0000256" key="2">
    <source>
        <dbReference type="ARBA" id="ARBA00022475"/>
    </source>
</evidence>
<dbReference type="InterPro" id="IPR017452">
    <property type="entry name" value="GPCR_Rhodpsn_7TM"/>
</dbReference>
<evidence type="ECO:0000256" key="9">
    <source>
        <dbReference type="RuleBase" id="RU000688"/>
    </source>
</evidence>
<dbReference type="PROSITE" id="PS00237">
    <property type="entry name" value="G_PROTEIN_RECEP_F1_1"/>
    <property type="match status" value="1"/>
</dbReference>
<dbReference type="InterPro" id="IPR000276">
    <property type="entry name" value="GPCR_Rhodpsn"/>
</dbReference>
<keyword evidence="8 9" id="KW-0807">Transducer</keyword>
<comment type="subcellular location">
    <subcellularLocation>
        <location evidence="1">Cell membrane</location>
        <topology evidence="1">Multi-pass membrane protein</topology>
    </subcellularLocation>
</comment>
<feature type="transmembrane region" description="Helical" evidence="10">
    <location>
        <begin position="185"/>
        <end position="212"/>
    </location>
</feature>
<keyword evidence="13" id="KW-1185">Reference proteome</keyword>
<accession>A0ABQ7TGA8</accession>
<sequence>MGQAANCKQQLDSFQEQIWFLLILQFILAVAGNGFAIYRFVFREHQWHTGTVYAFNLAVSDLLYALSLLPIASYYYPPKDWRYGLVLCKLERFFFFCNLYGSTFFVACISLNRYIAIVHPFFAHGRIEPRHAKLLSGAVWLLVMAISAPVLAFSTLEHSENNTNRTYCLGSAFKPDLPKYWPYSLFLAAFGCGLPFFLTTFSCMAIACTVIRSHSLTATEKYKVKALVCMVVVLYALFYLPFHILRNLNLHNHMHSKCNIPVNHFYQVTKILVNFHICIHPLVYAAMTDSMQEYCCRCFRWWKEVHEEEKNVELRLCNQTPPQRPQD</sequence>
<evidence type="ECO:0000256" key="6">
    <source>
        <dbReference type="ARBA" id="ARBA00023136"/>
    </source>
</evidence>
<feature type="transmembrane region" description="Helical" evidence="10">
    <location>
        <begin position="53"/>
        <end position="73"/>
    </location>
</feature>
<evidence type="ECO:0000313" key="13">
    <source>
        <dbReference type="Proteomes" id="UP000826234"/>
    </source>
</evidence>
<feature type="transmembrane region" description="Helical" evidence="10">
    <location>
        <begin position="93"/>
        <end position="114"/>
    </location>
</feature>
<dbReference type="Gene3D" id="1.20.1070.10">
    <property type="entry name" value="Rhodopsin 7-helix transmembrane proteins"/>
    <property type="match status" value="1"/>
</dbReference>
<keyword evidence="2" id="KW-1003">Cell membrane</keyword>
<feature type="transmembrane region" description="Helical" evidence="10">
    <location>
        <begin position="134"/>
        <end position="156"/>
    </location>
</feature>
<keyword evidence="3 9" id="KW-0812">Transmembrane</keyword>
<dbReference type="SUPFAM" id="SSF81321">
    <property type="entry name" value="Family A G protein-coupled receptor-like"/>
    <property type="match status" value="1"/>
</dbReference>
<evidence type="ECO:0000256" key="1">
    <source>
        <dbReference type="ARBA" id="ARBA00004651"/>
    </source>
</evidence>
<dbReference type="PANTHER" id="PTHR24231:SF46">
    <property type="entry name" value="P2Y PURINOCEPTOR 11"/>
    <property type="match status" value="1"/>
</dbReference>
<dbReference type="Pfam" id="PF00001">
    <property type="entry name" value="7tm_1"/>
    <property type="match status" value="1"/>
</dbReference>
<evidence type="ECO:0000256" key="4">
    <source>
        <dbReference type="ARBA" id="ARBA00022989"/>
    </source>
</evidence>
<keyword evidence="6 10" id="KW-0472">Membrane</keyword>
<evidence type="ECO:0000256" key="7">
    <source>
        <dbReference type="ARBA" id="ARBA00023170"/>
    </source>
</evidence>
<dbReference type="PRINTS" id="PR01157">
    <property type="entry name" value="P2YPURNOCPTR"/>
</dbReference>
<feature type="transmembrane region" description="Helical" evidence="10">
    <location>
        <begin position="224"/>
        <end position="245"/>
    </location>
</feature>
<evidence type="ECO:0000256" key="5">
    <source>
        <dbReference type="ARBA" id="ARBA00023040"/>
    </source>
</evidence>
<evidence type="ECO:0000256" key="10">
    <source>
        <dbReference type="SAM" id="Phobius"/>
    </source>
</evidence>
<dbReference type="EMBL" id="JAIPUX010000439">
    <property type="protein sequence ID" value="KAH0628782.1"/>
    <property type="molecule type" value="Genomic_DNA"/>
</dbReference>
<dbReference type="PANTHER" id="PTHR24231">
    <property type="entry name" value="PURINOCEPTOR-RELATED G-PROTEIN COUPLED RECEPTOR"/>
    <property type="match status" value="1"/>
</dbReference>
<protein>
    <recommendedName>
        <fullName evidence="11">G-protein coupled receptors family 1 profile domain-containing protein</fullName>
    </recommendedName>
</protein>
<evidence type="ECO:0000313" key="12">
    <source>
        <dbReference type="EMBL" id="KAH0628782.1"/>
    </source>
</evidence>
<comment type="caution">
    <text evidence="12">The sequence shown here is derived from an EMBL/GenBank/DDBJ whole genome shotgun (WGS) entry which is preliminary data.</text>
</comment>
<name>A0ABQ7TGA8_PHRPL</name>
<evidence type="ECO:0000256" key="8">
    <source>
        <dbReference type="ARBA" id="ARBA00023224"/>
    </source>
</evidence>
<dbReference type="Proteomes" id="UP000826234">
    <property type="component" value="Unassembled WGS sequence"/>
</dbReference>
<keyword evidence="4 10" id="KW-1133">Transmembrane helix</keyword>
<feature type="transmembrane region" description="Helical" evidence="10">
    <location>
        <begin position="265"/>
        <end position="287"/>
    </location>
</feature>
<dbReference type="PRINTS" id="PR00237">
    <property type="entry name" value="GPCRRHODOPSN"/>
</dbReference>
<dbReference type="PROSITE" id="PS50262">
    <property type="entry name" value="G_PROTEIN_RECEP_F1_2"/>
    <property type="match status" value="1"/>
</dbReference>
<evidence type="ECO:0000259" key="11">
    <source>
        <dbReference type="PROSITE" id="PS50262"/>
    </source>
</evidence>
<feature type="transmembrane region" description="Helical" evidence="10">
    <location>
        <begin position="18"/>
        <end position="41"/>
    </location>
</feature>
<gene>
    <name evidence="12" type="ORF">JD844_010299</name>
</gene>
<keyword evidence="5 9" id="KW-0297">G-protein coupled receptor</keyword>